<dbReference type="NCBIfam" id="TIGR04131">
    <property type="entry name" value="Bac_Flav_CTERM"/>
    <property type="match status" value="1"/>
</dbReference>
<evidence type="ECO:0000313" key="2">
    <source>
        <dbReference type="EMBL" id="MPN13854.1"/>
    </source>
</evidence>
<dbReference type="Pfam" id="PF13585">
    <property type="entry name" value="CHU_C"/>
    <property type="match status" value="1"/>
</dbReference>
<dbReference type="InterPro" id="IPR022409">
    <property type="entry name" value="PKD/Chitinase_dom"/>
</dbReference>
<proteinExistence type="predicted"/>
<feature type="domain" description="PKD" evidence="1">
    <location>
        <begin position="129"/>
        <end position="182"/>
    </location>
</feature>
<organism evidence="2">
    <name type="scientific">bioreactor metagenome</name>
    <dbReference type="NCBI Taxonomy" id="1076179"/>
    <lineage>
        <taxon>unclassified sequences</taxon>
        <taxon>metagenomes</taxon>
        <taxon>ecological metagenomes</taxon>
    </lineage>
</organism>
<dbReference type="EMBL" id="VSSQ01060411">
    <property type="protein sequence ID" value="MPN13854.1"/>
    <property type="molecule type" value="Genomic_DNA"/>
</dbReference>
<dbReference type="SUPFAM" id="SSF49299">
    <property type="entry name" value="PKD domain"/>
    <property type="match status" value="1"/>
</dbReference>
<gene>
    <name evidence="2" type="ORF">SDC9_161180</name>
</gene>
<dbReference type="PROSITE" id="PS50093">
    <property type="entry name" value="PKD"/>
    <property type="match status" value="1"/>
</dbReference>
<dbReference type="InterPro" id="IPR035986">
    <property type="entry name" value="PKD_dom_sf"/>
</dbReference>
<sequence>MSSGQYNVSVADANGCTDNASVTVLASAAFTLTSATEVEHCSHSDGSATITANNALYPLTYSWSHNASLNNATASGLQAGSYTVTVSDGTCAVSLTITVGSYAGPVAGFHADHTVLSMEDGPVSFSDMSYDAVSWFYDFGDGDASTDQNPSHLFSNPGTFNTMQIVADEFGCTDTAYQDIIVKEGFAFFVPSAFSPNGDGRNDMFEVYGYGIDLNTFNLAVFDRWGEMVFQTTDINKMWDGGRANAREQEDVAQAVYSYHITFKTLAGKDKEYFGHVVALP</sequence>
<dbReference type="Gene3D" id="2.60.40.10">
    <property type="entry name" value="Immunoglobulins"/>
    <property type="match status" value="1"/>
</dbReference>
<protein>
    <recommendedName>
        <fullName evidence="1">PKD domain-containing protein</fullName>
    </recommendedName>
</protein>
<dbReference type="AlphaFoldDB" id="A0A645FNF8"/>
<dbReference type="Pfam" id="PF18911">
    <property type="entry name" value="PKD_4"/>
    <property type="match status" value="1"/>
</dbReference>
<dbReference type="SMART" id="SM00089">
    <property type="entry name" value="PKD"/>
    <property type="match status" value="1"/>
</dbReference>
<dbReference type="CDD" id="cd00146">
    <property type="entry name" value="PKD"/>
    <property type="match status" value="1"/>
</dbReference>
<accession>A0A645FNF8</accession>
<reference evidence="2" key="1">
    <citation type="submission" date="2019-08" db="EMBL/GenBank/DDBJ databases">
        <authorList>
            <person name="Kucharzyk K."/>
            <person name="Murdoch R.W."/>
            <person name="Higgins S."/>
            <person name="Loffler F."/>
        </authorList>
    </citation>
    <scope>NUCLEOTIDE SEQUENCE</scope>
</reference>
<evidence type="ECO:0000259" key="1">
    <source>
        <dbReference type="PROSITE" id="PS50093"/>
    </source>
</evidence>
<dbReference type="InterPro" id="IPR026341">
    <property type="entry name" value="T9SS_type_B"/>
</dbReference>
<dbReference type="InterPro" id="IPR013783">
    <property type="entry name" value="Ig-like_fold"/>
</dbReference>
<name>A0A645FNF8_9ZZZZ</name>
<comment type="caution">
    <text evidence="2">The sequence shown here is derived from an EMBL/GenBank/DDBJ whole genome shotgun (WGS) entry which is preliminary data.</text>
</comment>
<dbReference type="InterPro" id="IPR000601">
    <property type="entry name" value="PKD_dom"/>
</dbReference>